<dbReference type="Gene3D" id="1.10.390.30">
    <property type="entry name" value="Peptidase M60, enhancin-like domain 3"/>
    <property type="match status" value="1"/>
</dbReference>
<dbReference type="Gene3D" id="3.40.390.80">
    <property type="entry name" value="Peptidase M60, enhancin-like domain 2"/>
    <property type="match status" value="1"/>
</dbReference>
<dbReference type="PANTHER" id="PTHR15730">
    <property type="entry name" value="EXPERIMENTAL AUTOIMMUNE PROSTATITIS ANTIGEN 2-RELATED"/>
    <property type="match status" value="1"/>
</dbReference>
<dbReference type="PANTHER" id="PTHR15730:SF5">
    <property type="entry name" value="SI:CH211-210B2.2-RELATED"/>
    <property type="match status" value="1"/>
</dbReference>
<protein>
    <recommendedName>
        <fullName evidence="1">Peptidase M60 domain-containing protein</fullName>
    </recommendedName>
</protein>
<dbReference type="Pfam" id="PF13402">
    <property type="entry name" value="Peptidase_M60"/>
    <property type="match status" value="1"/>
</dbReference>
<organism evidence="2 3">
    <name type="scientific">Rossellomorea pakistanensis</name>
    <dbReference type="NCBI Taxonomy" id="992288"/>
    <lineage>
        <taxon>Bacteria</taxon>
        <taxon>Bacillati</taxon>
        <taxon>Bacillota</taxon>
        <taxon>Bacilli</taxon>
        <taxon>Bacillales</taxon>
        <taxon>Bacillaceae</taxon>
        <taxon>Rossellomorea</taxon>
    </lineage>
</organism>
<dbReference type="InterPro" id="IPR035423">
    <property type="entry name" value="M60-like_N"/>
</dbReference>
<dbReference type="InterPro" id="IPR051244">
    <property type="entry name" value="TCAF"/>
</dbReference>
<dbReference type="Pfam" id="PF17291">
    <property type="entry name" value="M60-like_N"/>
    <property type="match status" value="1"/>
</dbReference>
<evidence type="ECO:0000313" key="2">
    <source>
        <dbReference type="EMBL" id="MBM7585538.1"/>
    </source>
</evidence>
<gene>
    <name evidence="2" type="ORF">JOC86_002080</name>
</gene>
<proteinExistence type="predicted"/>
<comment type="caution">
    <text evidence="2">The sequence shown here is derived from an EMBL/GenBank/DDBJ whole genome shotgun (WGS) entry which is preliminary data.</text>
</comment>
<dbReference type="InterPro" id="IPR031161">
    <property type="entry name" value="Peptidase_M60_dom"/>
</dbReference>
<dbReference type="InterPro" id="IPR042279">
    <property type="entry name" value="Pep_M60_3"/>
</dbReference>
<dbReference type="EMBL" id="JAFBDZ010000002">
    <property type="protein sequence ID" value="MBM7585538.1"/>
    <property type="molecule type" value="Genomic_DNA"/>
</dbReference>
<sequence>MKNIMKLGEKMRTSLKKRFCLCLTFILLATALLPSIGTASIHTPISPRGQTPSLLEKDYDTFTKGLEGLPVVPGSGGVTALSEEAFPVNVPEAVPNIAASRFGDGRIVLAGDQKYFSLKNNDDPLSLLARNTLLWLTEEANLNNGKGTRYTGRYEEALDQNKMLRIVTNSEEFTIDSSLPIEIVKVDKWDRKALNPNKYTVAIIDETVKQDEVSHLAKYVQQGGNIIAAINGGSLEGITRNTPVEKRAQLGNWRGIRISQHYPVQKLLNRMGLSLLNNKTYPVGTTSELTLDTIQENHAINRLREGKQIEQGILDYEDINMGPTGTDNTKKQSLLLSVLTETLESLTSDSPLYDWAMKEAASYGKVQFPVKRGEMPYRNSLLNFQFSHFTIDAGNEKSPYADEFPGEVSETAQPVKNKKISINLQNPDLMYTRALPSKNWISTGLYASPGKDVTINVPEGVENVSVQIGSHDDELNGLSEWKRVPNLVHFKKLSPGKNVISSPYGGLIYFIPMMTDTPEQQVEFSISGAIEAPFYEIGKTTKQEWDKIRERGEVVPFGELKGEKLIITIPSKYLLELEDPLQVVALWDEIVASYDRLAGLDSKNDMPNKKYPIPFRIVLDKQIKGGLMHAGNPIMAPIEYGSTNYAASIVNETYIKNDAWGFWHEIGHEYQQAPWTWGDLGEVTVNLFSLLTQEKFNNPSRLLVVTNGKDSYDRALEFVMDPNPQKLYKELGNFERLVMFQQLRMVYGWEFYTSIFTAYREMPDKQLPKTNQEMIDTFVTVASQKSGNNLLEFFSKWGIYCSEDAQTYINNLNLDEPETEIWLLREEKK</sequence>
<keyword evidence="3" id="KW-1185">Reference proteome</keyword>
<reference evidence="2 3" key="1">
    <citation type="submission" date="2021-01" db="EMBL/GenBank/DDBJ databases">
        <title>Genomic Encyclopedia of Type Strains, Phase IV (KMG-IV): sequencing the most valuable type-strain genomes for metagenomic binning, comparative biology and taxonomic classification.</title>
        <authorList>
            <person name="Goeker M."/>
        </authorList>
    </citation>
    <scope>NUCLEOTIDE SEQUENCE [LARGE SCALE GENOMIC DNA]</scope>
    <source>
        <strain evidence="2 3">DSM 24834</strain>
    </source>
</reference>
<dbReference type="Gene3D" id="2.60.120.1250">
    <property type="entry name" value="Peptidase M60, enhancin-like domain 1"/>
    <property type="match status" value="1"/>
</dbReference>
<dbReference type="PROSITE" id="PS51723">
    <property type="entry name" value="PEPTIDASE_M60"/>
    <property type="match status" value="1"/>
</dbReference>
<evidence type="ECO:0000259" key="1">
    <source>
        <dbReference type="PROSITE" id="PS51723"/>
    </source>
</evidence>
<dbReference type="Proteomes" id="UP001646157">
    <property type="component" value="Unassembled WGS sequence"/>
</dbReference>
<evidence type="ECO:0000313" key="3">
    <source>
        <dbReference type="Proteomes" id="UP001646157"/>
    </source>
</evidence>
<feature type="domain" description="Peptidase M60" evidence="1">
    <location>
        <begin position="438"/>
        <end position="748"/>
    </location>
</feature>
<name>A0ABS2NCG9_9BACI</name>
<dbReference type="SMART" id="SM01276">
    <property type="entry name" value="M60-like"/>
    <property type="match status" value="1"/>
</dbReference>
<accession>A0ABS2NCG9</accession>